<comment type="similarity">
    <text evidence="2">Belongs to the SLC13A/DASS transporter (TC 2.A.47) family. DIT1 subfamily.</text>
</comment>
<evidence type="ECO:0000256" key="1">
    <source>
        <dbReference type="ARBA" id="ARBA00004141"/>
    </source>
</evidence>
<dbReference type="AlphaFoldDB" id="A0A0R1NYS4"/>
<feature type="transmembrane region" description="Helical" evidence="6">
    <location>
        <begin position="206"/>
        <end position="230"/>
    </location>
</feature>
<dbReference type="PIRSF" id="PIRSF002457">
    <property type="entry name" value="DASS"/>
    <property type="match status" value="1"/>
</dbReference>
<accession>A0A0R1NYS4</accession>
<name>A0A0R1NYS4_9LACO</name>
<dbReference type="EMBL" id="AZEL01000002">
    <property type="protein sequence ID" value="KRL25389.1"/>
    <property type="molecule type" value="Genomic_DNA"/>
</dbReference>
<dbReference type="NCBIfam" id="TIGR00785">
    <property type="entry name" value="dass"/>
    <property type="match status" value="1"/>
</dbReference>
<dbReference type="PATRIC" id="fig|1423748.3.peg.1365"/>
<feature type="transmembrane region" description="Helical" evidence="6">
    <location>
        <begin position="360"/>
        <end position="380"/>
    </location>
</feature>
<dbReference type="PANTHER" id="PTHR42826">
    <property type="entry name" value="DICARBOXYLATE TRANSPORTER 2.1, CHLOROPLASTIC"/>
    <property type="match status" value="1"/>
</dbReference>
<dbReference type="Proteomes" id="UP000051311">
    <property type="component" value="Unassembled WGS sequence"/>
</dbReference>
<dbReference type="GO" id="GO:0016020">
    <property type="term" value="C:membrane"/>
    <property type="evidence" value="ECO:0007669"/>
    <property type="project" value="UniProtKB-SubCell"/>
</dbReference>
<comment type="subcellular location">
    <subcellularLocation>
        <location evidence="1">Membrane</location>
        <topology evidence="1">Multi-pass membrane protein</topology>
    </subcellularLocation>
</comment>
<dbReference type="GO" id="GO:0022857">
    <property type="term" value="F:transmembrane transporter activity"/>
    <property type="evidence" value="ECO:0007669"/>
    <property type="project" value="InterPro"/>
</dbReference>
<evidence type="ECO:0000256" key="6">
    <source>
        <dbReference type="SAM" id="Phobius"/>
    </source>
</evidence>
<keyword evidence="3 6" id="KW-0812">Transmembrane</keyword>
<dbReference type="Pfam" id="PF00939">
    <property type="entry name" value="Na_sulph_symp"/>
    <property type="match status" value="1"/>
</dbReference>
<reference evidence="7 8" key="1">
    <citation type="journal article" date="2015" name="Genome Announc.">
        <title>Expanding the biotechnology potential of lactobacilli through comparative genomics of 213 strains and associated genera.</title>
        <authorList>
            <person name="Sun Z."/>
            <person name="Harris H.M."/>
            <person name="McCann A."/>
            <person name="Guo C."/>
            <person name="Argimon S."/>
            <person name="Zhang W."/>
            <person name="Yang X."/>
            <person name="Jeffery I.B."/>
            <person name="Cooney J.C."/>
            <person name="Kagawa T.F."/>
            <person name="Liu W."/>
            <person name="Song Y."/>
            <person name="Salvetti E."/>
            <person name="Wrobel A."/>
            <person name="Rasinkangas P."/>
            <person name="Parkhill J."/>
            <person name="Rea M.C."/>
            <person name="O'Sullivan O."/>
            <person name="Ritari J."/>
            <person name="Douillard F.P."/>
            <person name="Paul Ross R."/>
            <person name="Yang R."/>
            <person name="Briner A.E."/>
            <person name="Felis G.E."/>
            <person name="de Vos W.M."/>
            <person name="Barrangou R."/>
            <person name="Klaenhammer T.R."/>
            <person name="Caufield P.W."/>
            <person name="Cui Y."/>
            <person name="Zhang H."/>
            <person name="O'Toole P.W."/>
        </authorList>
    </citation>
    <scope>NUCLEOTIDE SEQUENCE [LARGE SCALE GENOMIC DNA]</scope>
    <source>
        <strain evidence="7 8">DSM 10532</strain>
    </source>
</reference>
<organism evidence="7 8">
    <name type="scientific">Lactobacillus gallinarum DSM 10532 = JCM 2011</name>
    <dbReference type="NCBI Taxonomy" id="1423748"/>
    <lineage>
        <taxon>Bacteria</taxon>
        <taxon>Bacillati</taxon>
        <taxon>Bacillota</taxon>
        <taxon>Bacilli</taxon>
        <taxon>Lactobacillales</taxon>
        <taxon>Lactobacillaceae</taxon>
        <taxon>Lactobacillus</taxon>
    </lineage>
</organism>
<proteinExistence type="inferred from homology"/>
<evidence type="ECO:0000256" key="2">
    <source>
        <dbReference type="ARBA" id="ARBA00007349"/>
    </source>
</evidence>
<feature type="transmembrane region" description="Helical" evidence="6">
    <location>
        <begin position="50"/>
        <end position="68"/>
    </location>
</feature>
<feature type="transmembrane region" description="Helical" evidence="6">
    <location>
        <begin position="329"/>
        <end position="348"/>
    </location>
</feature>
<evidence type="ECO:0000256" key="5">
    <source>
        <dbReference type="ARBA" id="ARBA00023136"/>
    </source>
</evidence>
<dbReference type="InterPro" id="IPR001898">
    <property type="entry name" value="SLC13A/DASS"/>
</dbReference>
<keyword evidence="5 6" id="KW-0472">Membrane</keyword>
<gene>
    <name evidence="7" type="ORF">FC37_GL001303</name>
</gene>
<feature type="transmembrane region" description="Helical" evidence="6">
    <location>
        <begin position="392"/>
        <end position="412"/>
    </location>
</feature>
<evidence type="ECO:0000256" key="3">
    <source>
        <dbReference type="ARBA" id="ARBA00022692"/>
    </source>
</evidence>
<keyword evidence="4 6" id="KW-1133">Transmembrane helix</keyword>
<feature type="transmembrane region" description="Helical" evidence="6">
    <location>
        <begin position="424"/>
        <end position="448"/>
    </location>
</feature>
<feature type="transmembrane region" description="Helical" evidence="6">
    <location>
        <begin position="251"/>
        <end position="271"/>
    </location>
</feature>
<feature type="transmembrane region" description="Helical" evidence="6">
    <location>
        <begin position="26"/>
        <end position="44"/>
    </location>
</feature>
<evidence type="ECO:0000256" key="4">
    <source>
        <dbReference type="ARBA" id="ARBA00022989"/>
    </source>
</evidence>
<dbReference type="STRING" id="1423748.FC37_GL001303"/>
<dbReference type="eggNOG" id="COG0471">
    <property type="taxonomic scope" value="Bacteria"/>
</dbReference>
<comment type="caution">
    <text evidence="7">The sequence shown here is derived from an EMBL/GenBank/DDBJ whole genome shotgun (WGS) entry which is preliminary data.</text>
</comment>
<evidence type="ECO:0000313" key="7">
    <source>
        <dbReference type="EMBL" id="KRL25389.1"/>
    </source>
</evidence>
<feature type="transmembrane region" description="Helical" evidence="6">
    <location>
        <begin position="114"/>
        <end position="133"/>
    </location>
</feature>
<feature type="transmembrane region" description="Helical" evidence="6">
    <location>
        <begin position="154"/>
        <end position="172"/>
    </location>
</feature>
<feature type="transmembrane region" description="Helical" evidence="6">
    <location>
        <begin position="304"/>
        <end position="322"/>
    </location>
</feature>
<feature type="transmembrane region" description="Helical" evidence="6">
    <location>
        <begin position="483"/>
        <end position="501"/>
    </location>
</feature>
<sequence>MKKFIFELIFLLNTHQGRKMKNLEKVNYKGFIWPLVVGIVLWLITPWRPSGLSLQAWEMFAIFVATIVGCITKPLPIGGTTLLGMVVTVLVGLAPVKDIVNSKGVVVQTGILSSFGNSAAWLIAMAFIMAHGISKTGLGNRVAYLMIKKFGKRSIGIGYAVTGLELIMGALIPSNSARTGGVTWPVVESISKSYKSNPHDPSRKKIGAYLDFTAFHANILSTALFITGAAPNLVAQQMAAQKGYQMSWISWFWAGLVPVIVATLIIPIVIYKMYPPEIKETPNAKNWADGKLKEMGPMSEPEKIMAIVFSLAILLWVLSGFFKIPQLNSAFVAFLAVTLLLITGVLSMEDALHETGAWNILIWLSILIFMAGKLISYGFIDWFTKFIQSEVHGISWGLVLVVLILLMFYTHYFFASGTAHMTALYLPFLTVATAMGAPLGLSAMLLAFTGVINASTTHYANGPASILATTGYVKQKEWWKMNFILGILYMLIFGIVGSLWMKIIGVW</sequence>
<evidence type="ECO:0000313" key="8">
    <source>
        <dbReference type="Proteomes" id="UP000051311"/>
    </source>
</evidence>
<dbReference type="InterPro" id="IPR030676">
    <property type="entry name" value="CitT-rel"/>
</dbReference>
<protein>
    <submittedName>
        <fullName evidence="7">Oxoglutarate malate translocator</fullName>
    </submittedName>
</protein>
<feature type="transmembrane region" description="Helical" evidence="6">
    <location>
        <begin position="75"/>
        <end position="94"/>
    </location>
</feature>